<evidence type="ECO:0000313" key="2">
    <source>
        <dbReference type="EMBL" id="MEV0710252.1"/>
    </source>
</evidence>
<reference evidence="2 3" key="1">
    <citation type="submission" date="2024-06" db="EMBL/GenBank/DDBJ databases">
        <title>The Natural Products Discovery Center: Release of the First 8490 Sequenced Strains for Exploring Actinobacteria Biosynthetic Diversity.</title>
        <authorList>
            <person name="Kalkreuter E."/>
            <person name="Kautsar S.A."/>
            <person name="Yang D."/>
            <person name="Bader C.D."/>
            <person name="Teijaro C.N."/>
            <person name="Fluegel L."/>
            <person name="Davis C.M."/>
            <person name="Simpson J.R."/>
            <person name="Lauterbach L."/>
            <person name="Steele A.D."/>
            <person name="Gui C."/>
            <person name="Meng S."/>
            <person name="Li G."/>
            <person name="Viehrig K."/>
            <person name="Ye F."/>
            <person name="Su P."/>
            <person name="Kiefer A.F."/>
            <person name="Nichols A."/>
            <person name="Cepeda A.J."/>
            <person name="Yan W."/>
            <person name="Fan B."/>
            <person name="Jiang Y."/>
            <person name="Adhikari A."/>
            <person name="Zheng C.-J."/>
            <person name="Schuster L."/>
            <person name="Cowan T.M."/>
            <person name="Smanski M.J."/>
            <person name="Chevrette M.G."/>
            <person name="De Carvalho L.P.S."/>
            <person name="Shen B."/>
        </authorList>
    </citation>
    <scope>NUCLEOTIDE SEQUENCE [LARGE SCALE GENOMIC DNA]</scope>
    <source>
        <strain evidence="2 3">NPDC050403</strain>
    </source>
</reference>
<keyword evidence="3" id="KW-1185">Reference proteome</keyword>
<dbReference type="RefSeq" id="WP_357786050.1">
    <property type="nucleotide sequence ID" value="NZ_JBFAKC010000010.1"/>
</dbReference>
<sequence>MKIRPAAVAVGFALATAIGAGWNTAAAAPPAFVDLPASDCAVLSQIGSATISTLAPLQSAPADQAAAGLAAYVAQLRGQESQVSSPEAQAAIEGLASALENSTGPESAGAVYGALGRVNSACS</sequence>
<evidence type="ECO:0000256" key="1">
    <source>
        <dbReference type="SAM" id="SignalP"/>
    </source>
</evidence>
<protein>
    <recommendedName>
        <fullName evidence="4">Hemophore-related protein</fullName>
    </recommendedName>
</protein>
<evidence type="ECO:0000313" key="3">
    <source>
        <dbReference type="Proteomes" id="UP001551695"/>
    </source>
</evidence>
<evidence type="ECO:0008006" key="4">
    <source>
        <dbReference type="Google" id="ProtNLM"/>
    </source>
</evidence>
<comment type="caution">
    <text evidence="2">The sequence shown here is derived from an EMBL/GenBank/DDBJ whole genome shotgun (WGS) entry which is preliminary data.</text>
</comment>
<feature type="signal peptide" evidence="1">
    <location>
        <begin position="1"/>
        <end position="27"/>
    </location>
</feature>
<proteinExistence type="predicted"/>
<dbReference type="Proteomes" id="UP001551695">
    <property type="component" value="Unassembled WGS sequence"/>
</dbReference>
<name>A0ABV3FXU3_9NOCA</name>
<accession>A0ABV3FXU3</accession>
<organism evidence="2 3">
    <name type="scientific">Nocardia aurea</name>
    <dbReference type="NCBI Taxonomy" id="2144174"/>
    <lineage>
        <taxon>Bacteria</taxon>
        <taxon>Bacillati</taxon>
        <taxon>Actinomycetota</taxon>
        <taxon>Actinomycetes</taxon>
        <taxon>Mycobacteriales</taxon>
        <taxon>Nocardiaceae</taxon>
        <taxon>Nocardia</taxon>
    </lineage>
</organism>
<keyword evidence="1" id="KW-0732">Signal</keyword>
<feature type="chain" id="PRO_5045532628" description="Hemophore-related protein" evidence="1">
    <location>
        <begin position="28"/>
        <end position="123"/>
    </location>
</feature>
<gene>
    <name evidence="2" type="ORF">AB0I48_22035</name>
</gene>
<dbReference type="EMBL" id="JBFAKC010000010">
    <property type="protein sequence ID" value="MEV0710252.1"/>
    <property type="molecule type" value="Genomic_DNA"/>
</dbReference>